<proteinExistence type="predicted"/>
<keyword evidence="2" id="KW-1185">Reference proteome</keyword>
<evidence type="ECO:0000313" key="2">
    <source>
        <dbReference type="Proteomes" id="UP000186817"/>
    </source>
</evidence>
<name>A0A1Q9B1N8_SYMMI</name>
<dbReference type="AlphaFoldDB" id="A0A1Q9B1N8"/>
<evidence type="ECO:0000313" key="1">
    <source>
        <dbReference type="EMBL" id="OLP61927.1"/>
    </source>
</evidence>
<sequence length="88" mass="10325">MSPLVPFVERQRDRNFPACYSMQSMHEILRRERHSLFLPERCLRLIFFDLHVATPASLFMASTTPKWGFELCCHMQGAERECCETCPS</sequence>
<accession>A0A1Q9B1N8</accession>
<dbReference type="EMBL" id="LSRX01008244">
    <property type="protein sequence ID" value="OLP61927.1"/>
    <property type="molecule type" value="Genomic_DNA"/>
</dbReference>
<comment type="caution">
    <text evidence="1">The sequence shown here is derived from an EMBL/GenBank/DDBJ whole genome shotgun (WGS) entry which is preliminary data.</text>
</comment>
<reference evidence="1 2" key="1">
    <citation type="submission" date="2016-02" db="EMBL/GenBank/DDBJ databases">
        <title>Genome analysis of coral dinoflagellate symbionts highlights evolutionary adaptations to a symbiotic lifestyle.</title>
        <authorList>
            <person name="Aranda M."/>
            <person name="Li Y."/>
            <person name="Liew Y.J."/>
            <person name="Baumgarten S."/>
            <person name="Simakov O."/>
            <person name="Wilson M."/>
            <person name="Piel J."/>
            <person name="Ashoor H."/>
            <person name="Bougouffa S."/>
            <person name="Bajic V.B."/>
            <person name="Ryu T."/>
            <person name="Ravasi T."/>
            <person name="Bayer T."/>
            <person name="Micklem G."/>
            <person name="Kim H."/>
            <person name="Bhak J."/>
            <person name="Lajeunesse T.C."/>
            <person name="Voolstra C.R."/>
        </authorList>
    </citation>
    <scope>NUCLEOTIDE SEQUENCE [LARGE SCALE GENOMIC DNA]</scope>
    <source>
        <strain evidence="1 2">CCMP2467</strain>
    </source>
</reference>
<protein>
    <submittedName>
        <fullName evidence="1">Uncharacterized protein</fullName>
    </submittedName>
</protein>
<gene>
    <name evidence="1" type="ORF">AK812_SmicGene48559</name>
</gene>
<organism evidence="1 2">
    <name type="scientific">Symbiodinium microadriaticum</name>
    <name type="common">Dinoflagellate</name>
    <name type="synonym">Zooxanthella microadriatica</name>
    <dbReference type="NCBI Taxonomy" id="2951"/>
    <lineage>
        <taxon>Eukaryota</taxon>
        <taxon>Sar</taxon>
        <taxon>Alveolata</taxon>
        <taxon>Dinophyceae</taxon>
        <taxon>Suessiales</taxon>
        <taxon>Symbiodiniaceae</taxon>
        <taxon>Symbiodinium</taxon>
    </lineage>
</organism>
<dbReference type="Proteomes" id="UP000186817">
    <property type="component" value="Unassembled WGS sequence"/>
</dbReference>